<proteinExistence type="predicted"/>
<dbReference type="Pfam" id="PF00294">
    <property type="entry name" value="PfkB"/>
    <property type="match status" value="1"/>
</dbReference>
<dbReference type="PANTHER" id="PTHR10584:SF166">
    <property type="entry name" value="RIBOKINASE"/>
    <property type="match status" value="1"/>
</dbReference>
<dbReference type="KEGG" id="mgo:AFA91_19880"/>
<dbReference type="EMBL" id="CP012150">
    <property type="protein sequence ID" value="AKS33774.1"/>
    <property type="molecule type" value="Genomic_DNA"/>
</dbReference>
<protein>
    <recommendedName>
        <fullName evidence="3">Carbohydrate kinase PfkB domain-containing protein</fullName>
    </recommendedName>
</protein>
<dbReference type="RefSeq" id="WP_049746217.1">
    <property type="nucleotide sequence ID" value="NZ_CP012150.1"/>
</dbReference>
<dbReference type="Proteomes" id="UP000062255">
    <property type="component" value="Chromosome"/>
</dbReference>
<gene>
    <name evidence="4" type="ORF">AFA91_19880</name>
</gene>
<dbReference type="OrthoDB" id="7946249at2"/>
<evidence type="ECO:0000256" key="1">
    <source>
        <dbReference type="ARBA" id="ARBA00022679"/>
    </source>
</evidence>
<dbReference type="PATRIC" id="fig|134601.6.peg.4116"/>
<dbReference type="PANTHER" id="PTHR10584">
    <property type="entry name" value="SUGAR KINASE"/>
    <property type="match status" value="1"/>
</dbReference>
<dbReference type="STRING" id="134601.AFA91_19880"/>
<evidence type="ECO:0000313" key="5">
    <source>
        <dbReference type="Proteomes" id="UP000062255"/>
    </source>
</evidence>
<dbReference type="SUPFAM" id="SSF53613">
    <property type="entry name" value="Ribokinase-like"/>
    <property type="match status" value="1"/>
</dbReference>
<organism evidence="4 5">
    <name type="scientific">Mycolicibacterium goodii</name>
    <name type="common">Mycobacterium goodii</name>
    <dbReference type="NCBI Taxonomy" id="134601"/>
    <lineage>
        <taxon>Bacteria</taxon>
        <taxon>Bacillati</taxon>
        <taxon>Actinomycetota</taxon>
        <taxon>Actinomycetes</taxon>
        <taxon>Mycobacteriales</taxon>
        <taxon>Mycobacteriaceae</taxon>
        <taxon>Mycolicibacterium</taxon>
    </lineage>
</organism>
<keyword evidence="2" id="KW-0418">Kinase</keyword>
<sequence length="321" mass="32504">MSAPVVCIGPHILDVAIRPVTEIPAGQGGALLEETRICAAGTAAGTAVDLAKLGAAVSTIGAVGDDAAGRMVAMLMDGHGVDVSRLAIKPGAATSTTVLPIRPNGERPTLHLPGATSLLSAEDMDWELLARAAYVHIGGPDVLAEFGTEVVPKVLDAARAAGAVTTVDLLRTSLPERLLDAMAAVWPLVDYFLPNDDQLRALTGVEDLLQAGRALVERGVGTVAVTAGADGSFLITEAGTVHIPAFTCTVVDTTGCGDAYTAGFVVGLQHGWEPMVAARLGTAAAALVAGGLGSDAGIVDLAGTLQFWAARAEEIGAPPPR</sequence>
<name>A0A0K0X8L9_MYCGD</name>
<dbReference type="GO" id="GO:0005829">
    <property type="term" value="C:cytosol"/>
    <property type="evidence" value="ECO:0007669"/>
    <property type="project" value="TreeGrafter"/>
</dbReference>
<dbReference type="GO" id="GO:0016301">
    <property type="term" value="F:kinase activity"/>
    <property type="evidence" value="ECO:0007669"/>
    <property type="project" value="UniProtKB-KW"/>
</dbReference>
<accession>A0A0K0X8L9</accession>
<dbReference type="InterPro" id="IPR011611">
    <property type="entry name" value="PfkB_dom"/>
</dbReference>
<feature type="domain" description="Carbohydrate kinase PfkB" evidence="3">
    <location>
        <begin position="5"/>
        <end position="294"/>
    </location>
</feature>
<evidence type="ECO:0000256" key="2">
    <source>
        <dbReference type="ARBA" id="ARBA00022777"/>
    </source>
</evidence>
<dbReference type="Gene3D" id="3.40.1190.20">
    <property type="match status" value="1"/>
</dbReference>
<dbReference type="AlphaFoldDB" id="A0A0K0X8L9"/>
<evidence type="ECO:0000313" key="4">
    <source>
        <dbReference type="EMBL" id="AKS33774.1"/>
    </source>
</evidence>
<evidence type="ECO:0000259" key="3">
    <source>
        <dbReference type="Pfam" id="PF00294"/>
    </source>
</evidence>
<reference evidence="4 5" key="1">
    <citation type="submission" date="2015-07" db="EMBL/GenBank/DDBJ databases">
        <title>Complete genome sequence of Mycobacterium goodii X7B, a facultative thermophilic biodesulfurizing bacterium.</title>
        <authorList>
            <person name="Yu B."/>
            <person name="Li F."/>
            <person name="Xu P."/>
        </authorList>
    </citation>
    <scope>NUCLEOTIDE SEQUENCE [LARGE SCALE GENOMIC DNA]</scope>
    <source>
        <strain evidence="4 5">X7B</strain>
    </source>
</reference>
<dbReference type="InterPro" id="IPR029056">
    <property type="entry name" value="Ribokinase-like"/>
</dbReference>
<keyword evidence="1" id="KW-0808">Transferase</keyword>